<evidence type="ECO:0000256" key="2">
    <source>
        <dbReference type="SAM" id="Phobius"/>
    </source>
</evidence>
<evidence type="ECO:0000313" key="3">
    <source>
        <dbReference type="EMBL" id="CAH3189265.1"/>
    </source>
</evidence>
<feature type="transmembrane region" description="Helical" evidence="2">
    <location>
        <begin position="358"/>
        <end position="376"/>
    </location>
</feature>
<feature type="region of interest" description="Disordered" evidence="1">
    <location>
        <begin position="187"/>
        <end position="207"/>
    </location>
</feature>
<proteinExistence type="predicted"/>
<accession>A0ABN8SE86</accession>
<dbReference type="EMBL" id="CALNXI010002596">
    <property type="protein sequence ID" value="CAH3189265.1"/>
    <property type="molecule type" value="Genomic_DNA"/>
</dbReference>
<evidence type="ECO:0000256" key="1">
    <source>
        <dbReference type="SAM" id="MobiDB-lite"/>
    </source>
</evidence>
<protein>
    <submittedName>
        <fullName evidence="3">Uncharacterized protein</fullName>
    </submittedName>
</protein>
<organism evidence="3 4">
    <name type="scientific">Porites evermanni</name>
    <dbReference type="NCBI Taxonomy" id="104178"/>
    <lineage>
        <taxon>Eukaryota</taxon>
        <taxon>Metazoa</taxon>
        <taxon>Cnidaria</taxon>
        <taxon>Anthozoa</taxon>
        <taxon>Hexacorallia</taxon>
        <taxon>Scleractinia</taxon>
        <taxon>Fungiina</taxon>
        <taxon>Poritidae</taxon>
        <taxon>Porites</taxon>
    </lineage>
</organism>
<dbReference type="Proteomes" id="UP001159427">
    <property type="component" value="Unassembled WGS sequence"/>
</dbReference>
<keyword evidence="2" id="KW-0472">Membrane</keyword>
<feature type="non-terminal residue" evidence="3">
    <location>
        <position position="1"/>
    </location>
</feature>
<keyword evidence="4" id="KW-1185">Reference proteome</keyword>
<keyword evidence="2" id="KW-1133">Transmembrane helix</keyword>
<comment type="caution">
    <text evidence="3">The sequence shown here is derived from an EMBL/GenBank/DDBJ whole genome shotgun (WGS) entry which is preliminary data.</text>
</comment>
<gene>
    <name evidence="3" type="ORF">PEVE_00019194</name>
</gene>
<name>A0ABN8SE86_9CNID</name>
<evidence type="ECO:0000313" key="4">
    <source>
        <dbReference type="Proteomes" id="UP001159427"/>
    </source>
</evidence>
<feature type="compositionally biased region" description="Basic and acidic residues" evidence="1">
    <location>
        <begin position="196"/>
        <end position="206"/>
    </location>
</feature>
<sequence length="449" mass="49749">PDGPKQPTPLAFTDLKYLHVTGTNGMSYNLNMNNKKINHLAPPTSLNDATNKKYVDDTLLLNNVAMSNYLKKDGTVAMTGNLNINNNKIVSLATPTNNTDASTKKYVDDTVAANKVNVNSFFKSDGSKKMTGSIDMNNNRILNLPMPNGNNQPTTLIYANSNYLRINGIIPMFGDLNMNSNKIKNVKTPTNNSDAATKKYVDDKSGSPDLSDYLEKDGTVVMTGDLNVGNNKIKNLSNPTENNEAANKDYVDKLVNHNAVQPSHYKDEFSYLMSSAAQWTDEIDGGNSYTIKKIADLNPHKGNFRTYKHKVIYLGINKNSNGFKYKMGINFYRLEDNIFSISSLSLIAVGTITGGLTLNPVILGVINGAGVIVGGITKKKDFKKKIETTKLAYTTYEKVLVELRSALRGDEWNKQEFIERIKILDEMIIDQCPSSAGNFAEKYKKKFNI</sequence>
<reference evidence="3 4" key="1">
    <citation type="submission" date="2022-05" db="EMBL/GenBank/DDBJ databases">
        <authorList>
            <consortium name="Genoscope - CEA"/>
            <person name="William W."/>
        </authorList>
    </citation>
    <scope>NUCLEOTIDE SEQUENCE [LARGE SCALE GENOMIC DNA]</scope>
</reference>
<keyword evidence="2" id="KW-0812">Transmembrane</keyword>